<dbReference type="GO" id="GO:0016788">
    <property type="term" value="F:hydrolase activity, acting on ester bonds"/>
    <property type="evidence" value="ECO:0007669"/>
    <property type="project" value="InterPro"/>
</dbReference>
<evidence type="ECO:0000313" key="1">
    <source>
        <dbReference type="EMBL" id="GMH71479.1"/>
    </source>
</evidence>
<organism evidence="1 2">
    <name type="scientific">Triparma strigata</name>
    <dbReference type="NCBI Taxonomy" id="1606541"/>
    <lineage>
        <taxon>Eukaryota</taxon>
        <taxon>Sar</taxon>
        <taxon>Stramenopiles</taxon>
        <taxon>Ochrophyta</taxon>
        <taxon>Bolidophyceae</taxon>
        <taxon>Parmales</taxon>
        <taxon>Triparmaceae</taxon>
        <taxon>Triparma</taxon>
    </lineage>
</organism>
<dbReference type="OrthoDB" id="10368398at2759"/>
<protein>
    <submittedName>
        <fullName evidence="1">Uncharacterized protein</fullName>
    </submittedName>
</protein>
<dbReference type="AlphaFoldDB" id="A0A9W7E7Q8"/>
<accession>A0A9W7E7Q8</accession>
<comment type="caution">
    <text evidence="1">The sequence shown here is derived from an EMBL/GenBank/DDBJ whole genome shotgun (WGS) entry which is preliminary data.</text>
</comment>
<keyword evidence="2" id="KW-1185">Reference proteome</keyword>
<dbReference type="InterPro" id="IPR032466">
    <property type="entry name" value="Metal_Hydrolase"/>
</dbReference>
<dbReference type="SUPFAM" id="SSF51556">
    <property type="entry name" value="Metallo-dependent hydrolases"/>
    <property type="match status" value="1"/>
</dbReference>
<dbReference type="Gene3D" id="3.20.20.140">
    <property type="entry name" value="Metal-dependent hydrolases"/>
    <property type="match status" value="1"/>
</dbReference>
<dbReference type="Proteomes" id="UP001165085">
    <property type="component" value="Unassembled WGS sequence"/>
</dbReference>
<name>A0A9W7E7Q8_9STRA</name>
<gene>
    <name evidence="1" type="ORF">TrST_g6021</name>
</gene>
<dbReference type="InterPro" id="IPR001130">
    <property type="entry name" value="TatD-like"/>
</dbReference>
<dbReference type="Pfam" id="PF01026">
    <property type="entry name" value="TatD_DNase"/>
    <property type="match status" value="1"/>
</dbReference>
<sequence>MFLPTQTARAFSVYCVCCQGTARSFAAASSSCSSLPSVAATDLATDLPFDTHSHLHTASEDLLESFPPSNFQSLCLRSSAELIERAGTSNSKHVISIGLHPWNVEPSLADPQALKTEALKTEAGQLIQRARVNGNLVMVGETGLDFAMLKNLKPAEKDLHKQAQLSALTALATLGPPLSLHCVRADQDLRQCLSSSFLSCDSPPKFIVLHGSNFKDVGGWLSWERKLRADVRVMFGVCSRHVSTKADLQVLLAKNSDLSSRLLLESDGMDPSTWEEEMRNGIRLVDGVSWTDNWNWCLEILESERDNGKIR</sequence>
<dbReference type="EMBL" id="BRXY01000149">
    <property type="protein sequence ID" value="GMH71479.1"/>
    <property type="molecule type" value="Genomic_DNA"/>
</dbReference>
<evidence type="ECO:0000313" key="2">
    <source>
        <dbReference type="Proteomes" id="UP001165085"/>
    </source>
</evidence>
<reference evidence="2" key="1">
    <citation type="journal article" date="2023" name="Commun. Biol.">
        <title>Genome analysis of Parmales, the sister group of diatoms, reveals the evolutionary specialization of diatoms from phago-mixotrophs to photoautotrophs.</title>
        <authorList>
            <person name="Ban H."/>
            <person name="Sato S."/>
            <person name="Yoshikawa S."/>
            <person name="Yamada K."/>
            <person name="Nakamura Y."/>
            <person name="Ichinomiya M."/>
            <person name="Sato N."/>
            <person name="Blanc-Mathieu R."/>
            <person name="Endo H."/>
            <person name="Kuwata A."/>
            <person name="Ogata H."/>
        </authorList>
    </citation>
    <scope>NUCLEOTIDE SEQUENCE [LARGE SCALE GENOMIC DNA]</scope>
    <source>
        <strain evidence="2">NIES 3701</strain>
    </source>
</reference>
<proteinExistence type="predicted"/>